<evidence type="ECO:0000256" key="1">
    <source>
        <dbReference type="ARBA" id="ARBA00004651"/>
    </source>
</evidence>
<reference evidence="10" key="1">
    <citation type="journal article" date="2019" name="Int. J. Syst. Evol. Microbiol.">
        <title>The Global Catalogue of Microorganisms (GCM) 10K type strain sequencing project: providing services to taxonomists for standard genome sequencing and annotation.</title>
        <authorList>
            <consortium name="The Broad Institute Genomics Platform"/>
            <consortium name="The Broad Institute Genome Sequencing Center for Infectious Disease"/>
            <person name="Wu L."/>
            <person name="Ma J."/>
        </authorList>
    </citation>
    <scope>NUCLEOTIDE SEQUENCE [LARGE SCALE GENOMIC DNA]</scope>
    <source>
        <strain evidence="10">TBRC 5832</strain>
    </source>
</reference>
<comment type="subcellular location">
    <subcellularLocation>
        <location evidence="1 7">Cell membrane</location>
        <topology evidence="1 7">Multi-pass membrane protein</topology>
    </subcellularLocation>
</comment>
<keyword evidence="4 7" id="KW-0812">Transmembrane</keyword>
<dbReference type="Gene3D" id="1.10.3720.10">
    <property type="entry name" value="MetI-like"/>
    <property type="match status" value="1"/>
</dbReference>
<dbReference type="PROSITE" id="PS50928">
    <property type="entry name" value="ABC_TM1"/>
    <property type="match status" value="1"/>
</dbReference>
<feature type="domain" description="ABC transmembrane type-1" evidence="8">
    <location>
        <begin position="74"/>
        <end position="263"/>
    </location>
</feature>
<comment type="similarity">
    <text evidence="7">Belongs to the binding-protein-dependent transport system permease family.</text>
</comment>
<keyword evidence="2 7" id="KW-0813">Transport</keyword>
<dbReference type="RefSeq" id="WP_378069853.1">
    <property type="nucleotide sequence ID" value="NZ_JBHSBL010000019.1"/>
</dbReference>
<protein>
    <submittedName>
        <fullName evidence="9">ABC transporter permease</fullName>
    </submittedName>
</protein>
<feature type="transmembrane region" description="Helical" evidence="7">
    <location>
        <begin position="108"/>
        <end position="130"/>
    </location>
</feature>
<keyword evidence="6 7" id="KW-0472">Membrane</keyword>
<dbReference type="PANTHER" id="PTHR43386:SF25">
    <property type="entry name" value="PEPTIDE ABC TRANSPORTER PERMEASE PROTEIN"/>
    <property type="match status" value="1"/>
</dbReference>
<evidence type="ECO:0000313" key="9">
    <source>
        <dbReference type="EMBL" id="MFC4068972.1"/>
    </source>
</evidence>
<keyword evidence="3" id="KW-1003">Cell membrane</keyword>
<evidence type="ECO:0000256" key="4">
    <source>
        <dbReference type="ARBA" id="ARBA00022692"/>
    </source>
</evidence>
<dbReference type="Pfam" id="PF00528">
    <property type="entry name" value="BPD_transp_1"/>
    <property type="match status" value="1"/>
</dbReference>
<dbReference type="Proteomes" id="UP001595867">
    <property type="component" value="Unassembled WGS sequence"/>
</dbReference>
<dbReference type="SUPFAM" id="SSF161098">
    <property type="entry name" value="MetI-like"/>
    <property type="match status" value="1"/>
</dbReference>
<dbReference type="CDD" id="cd06261">
    <property type="entry name" value="TM_PBP2"/>
    <property type="match status" value="1"/>
</dbReference>
<evidence type="ECO:0000256" key="6">
    <source>
        <dbReference type="ARBA" id="ARBA00023136"/>
    </source>
</evidence>
<keyword evidence="10" id="KW-1185">Reference proteome</keyword>
<accession>A0ABV8IXE5</accession>
<evidence type="ECO:0000256" key="7">
    <source>
        <dbReference type="RuleBase" id="RU363032"/>
    </source>
</evidence>
<keyword evidence="5 7" id="KW-1133">Transmembrane helix</keyword>
<name>A0ABV8IXE5_9ACTN</name>
<feature type="transmembrane region" description="Helical" evidence="7">
    <location>
        <begin position="240"/>
        <end position="263"/>
    </location>
</feature>
<organism evidence="9 10">
    <name type="scientific">Actinoplanes subglobosus</name>
    <dbReference type="NCBI Taxonomy" id="1547892"/>
    <lineage>
        <taxon>Bacteria</taxon>
        <taxon>Bacillati</taxon>
        <taxon>Actinomycetota</taxon>
        <taxon>Actinomycetes</taxon>
        <taxon>Micromonosporales</taxon>
        <taxon>Micromonosporaceae</taxon>
        <taxon>Actinoplanes</taxon>
    </lineage>
</organism>
<gene>
    <name evidence="9" type="ORF">ACFO0C_28915</name>
</gene>
<feature type="transmembrane region" description="Helical" evidence="7">
    <location>
        <begin position="77"/>
        <end position="102"/>
    </location>
</feature>
<comment type="caution">
    <text evidence="9">The sequence shown here is derived from an EMBL/GenBank/DDBJ whole genome shotgun (WGS) entry which is preliminary data.</text>
</comment>
<dbReference type="InterPro" id="IPR035906">
    <property type="entry name" value="MetI-like_sf"/>
</dbReference>
<evidence type="ECO:0000313" key="10">
    <source>
        <dbReference type="Proteomes" id="UP001595867"/>
    </source>
</evidence>
<evidence type="ECO:0000256" key="5">
    <source>
        <dbReference type="ARBA" id="ARBA00022989"/>
    </source>
</evidence>
<dbReference type="InterPro" id="IPR000515">
    <property type="entry name" value="MetI-like"/>
</dbReference>
<dbReference type="PANTHER" id="PTHR43386">
    <property type="entry name" value="OLIGOPEPTIDE TRANSPORT SYSTEM PERMEASE PROTEIN APPC"/>
    <property type="match status" value="1"/>
</dbReference>
<dbReference type="InterPro" id="IPR050366">
    <property type="entry name" value="BP-dependent_transpt_permease"/>
</dbReference>
<feature type="transmembrane region" description="Helical" evidence="7">
    <location>
        <begin position="195"/>
        <end position="220"/>
    </location>
</feature>
<sequence>MSDTATRRGHGLPAVGPWLVVALFVLVALAGPLLVTADPLRHTTGPLLPFGAPGHPLGTDDLGRDLLARMVYGARPLLLVSSAATTVAALLGIGAGLLAGYVGGTVGWLVTALTDVALTFPPMLVIILLVAAWRPGVASLVTGIGVTLAPGLARLARVLTAGEASRDYVLAARIGGARTARILVVEVLPNIAGPLLAQVLMTLSIAAGLSAGMSYLGLGIPPPAPDWGSMAQAGQEFLHTAPRLVTLPAAASLLFVVACNLAGDQLRDRTDRRRSR</sequence>
<evidence type="ECO:0000259" key="8">
    <source>
        <dbReference type="PROSITE" id="PS50928"/>
    </source>
</evidence>
<dbReference type="EMBL" id="JBHSBL010000019">
    <property type="protein sequence ID" value="MFC4068972.1"/>
    <property type="molecule type" value="Genomic_DNA"/>
</dbReference>
<feature type="transmembrane region" description="Helical" evidence="7">
    <location>
        <begin position="15"/>
        <end position="35"/>
    </location>
</feature>
<proteinExistence type="inferred from homology"/>
<evidence type="ECO:0000256" key="3">
    <source>
        <dbReference type="ARBA" id="ARBA00022475"/>
    </source>
</evidence>
<evidence type="ECO:0000256" key="2">
    <source>
        <dbReference type="ARBA" id="ARBA00022448"/>
    </source>
</evidence>